<keyword evidence="4 7" id="KW-0812">Transmembrane</keyword>
<dbReference type="PANTHER" id="PTHR30193">
    <property type="entry name" value="ABC TRANSPORTER PERMEASE PROTEIN"/>
    <property type="match status" value="1"/>
</dbReference>
<dbReference type="Gene3D" id="1.10.3720.10">
    <property type="entry name" value="MetI-like"/>
    <property type="match status" value="1"/>
</dbReference>
<evidence type="ECO:0000256" key="7">
    <source>
        <dbReference type="RuleBase" id="RU363032"/>
    </source>
</evidence>
<dbReference type="PANTHER" id="PTHR30193:SF37">
    <property type="entry name" value="INNER MEMBRANE ABC TRANSPORTER PERMEASE PROTEIN YCJO"/>
    <property type="match status" value="1"/>
</dbReference>
<feature type="transmembrane region" description="Helical" evidence="7">
    <location>
        <begin position="27"/>
        <end position="50"/>
    </location>
</feature>
<keyword evidence="5 7" id="KW-1133">Transmembrane helix</keyword>
<keyword evidence="10" id="KW-1185">Reference proteome</keyword>
<feature type="transmembrane region" description="Helical" evidence="7">
    <location>
        <begin position="248"/>
        <end position="270"/>
    </location>
</feature>
<evidence type="ECO:0000256" key="2">
    <source>
        <dbReference type="ARBA" id="ARBA00022448"/>
    </source>
</evidence>
<dbReference type="CDD" id="cd06261">
    <property type="entry name" value="TM_PBP2"/>
    <property type="match status" value="1"/>
</dbReference>
<evidence type="ECO:0000256" key="6">
    <source>
        <dbReference type="ARBA" id="ARBA00023136"/>
    </source>
</evidence>
<name>A0A6N7XWE3_9FIRM</name>
<feature type="transmembrane region" description="Helical" evidence="7">
    <location>
        <begin position="282"/>
        <end position="302"/>
    </location>
</feature>
<keyword evidence="3" id="KW-1003">Cell membrane</keyword>
<feature type="transmembrane region" description="Helical" evidence="7">
    <location>
        <begin position="219"/>
        <end position="242"/>
    </location>
</feature>
<dbReference type="InterPro" id="IPR000515">
    <property type="entry name" value="MetI-like"/>
</dbReference>
<dbReference type="Pfam" id="PF00528">
    <property type="entry name" value="BPD_transp_1"/>
    <property type="match status" value="1"/>
</dbReference>
<dbReference type="GO" id="GO:0055085">
    <property type="term" value="P:transmembrane transport"/>
    <property type="evidence" value="ECO:0007669"/>
    <property type="project" value="InterPro"/>
</dbReference>
<reference evidence="9 10" key="1">
    <citation type="submission" date="2019-09" db="EMBL/GenBank/DDBJ databases">
        <title>In-depth cultivation of the pig gut microbiome towards novel bacterial diversity and tailored functional studies.</title>
        <authorList>
            <person name="Wylensek D."/>
            <person name="Hitch T.C.A."/>
            <person name="Clavel T."/>
        </authorList>
    </citation>
    <scope>NUCLEOTIDE SEQUENCE [LARGE SCALE GENOMIC DNA]</scope>
    <source>
        <strain evidence="9 10">WCA3-693-APC-4?</strain>
    </source>
</reference>
<dbReference type="SUPFAM" id="SSF161098">
    <property type="entry name" value="MetI-like"/>
    <property type="match status" value="1"/>
</dbReference>
<feature type="domain" description="ABC transmembrane type-1" evidence="8">
    <location>
        <begin position="87"/>
        <end position="301"/>
    </location>
</feature>
<evidence type="ECO:0000256" key="3">
    <source>
        <dbReference type="ARBA" id="ARBA00022475"/>
    </source>
</evidence>
<dbReference type="PROSITE" id="PS50928">
    <property type="entry name" value="ABC_TM1"/>
    <property type="match status" value="1"/>
</dbReference>
<dbReference type="AlphaFoldDB" id="A0A6N7XWE3"/>
<dbReference type="InterPro" id="IPR051393">
    <property type="entry name" value="ABC_transporter_permease"/>
</dbReference>
<gene>
    <name evidence="9" type="ORF">FYJ83_09825</name>
</gene>
<evidence type="ECO:0000313" key="10">
    <source>
        <dbReference type="Proteomes" id="UP000469523"/>
    </source>
</evidence>
<dbReference type="Proteomes" id="UP000469523">
    <property type="component" value="Unassembled WGS sequence"/>
</dbReference>
<evidence type="ECO:0000256" key="4">
    <source>
        <dbReference type="ARBA" id="ARBA00022692"/>
    </source>
</evidence>
<dbReference type="EMBL" id="VUNQ01000019">
    <property type="protein sequence ID" value="MSU01763.1"/>
    <property type="molecule type" value="Genomic_DNA"/>
</dbReference>
<evidence type="ECO:0000256" key="5">
    <source>
        <dbReference type="ARBA" id="ARBA00022989"/>
    </source>
</evidence>
<feature type="transmembrane region" description="Helical" evidence="7">
    <location>
        <begin position="124"/>
        <end position="144"/>
    </location>
</feature>
<dbReference type="GO" id="GO:0005886">
    <property type="term" value="C:plasma membrane"/>
    <property type="evidence" value="ECO:0007669"/>
    <property type="project" value="UniProtKB-SubCell"/>
</dbReference>
<evidence type="ECO:0000313" key="9">
    <source>
        <dbReference type="EMBL" id="MSU01763.1"/>
    </source>
</evidence>
<evidence type="ECO:0000259" key="8">
    <source>
        <dbReference type="PROSITE" id="PS50928"/>
    </source>
</evidence>
<proteinExistence type="inferred from homology"/>
<comment type="subcellular location">
    <subcellularLocation>
        <location evidence="1 7">Cell membrane</location>
        <topology evidence="1 7">Multi-pass membrane protein</topology>
    </subcellularLocation>
</comment>
<organism evidence="9 10">
    <name type="scientific">Tissierella pigra</name>
    <dbReference type="NCBI Taxonomy" id="2607614"/>
    <lineage>
        <taxon>Bacteria</taxon>
        <taxon>Bacillati</taxon>
        <taxon>Bacillota</taxon>
        <taxon>Tissierellia</taxon>
        <taxon>Tissierellales</taxon>
        <taxon>Tissierellaceae</taxon>
        <taxon>Tissierella</taxon>
    </lineage>
</organism>
<comment type="caution">
    <text evidence="9">The sequence shown here is derived from an EMBL/GenBank/DDBJ whole genome shotgun (WGS) entry which is preliminary data.</text>
</comment>
<evidence type="ECO:0000256" key="1">
    <source>
        <dbReference type="ARBA" id="ARBA00004651"/>
    </source>
</evidence>
<keyword evidence="2 7" id="KW-0813">Transport</keyword>
<accession>A0A6N7XWE3</accession>
<dbReference type="InterPro" id="IPR035906">
    <property type="entry name" value="MetI-like_sf"/>
</dbReference>
<keyword evidence="6 7" id="KW-0472">Membrane</keyword>
<dbReference type="RefSeq" id="WP_154440170.1">
    <property type="nucleotide sequence ID" value="NZ_VUNQ01000019.1"/>
</dbReference>
<feature type="transmembrane region" description="Helical" evidence="7">
    <location>
        <begin position="172"/>
        <end position="195"/>
    </location>
</feature>
<protein>
    <submittedName>
        <fullName evidence="9">Sugar ABC transporter permease</fullName>
    </submittedName>
</protein>
<comment type="similarity">
    <text evidence="7">Belongs to the binding-protein-dependent transport system permease family.</text>
</comment>
<sequence>MKANTDIKNNQNNKALKASGKRKLNDLFWGYLLILPTVLGLAVFYIAAFFQNLYYSFTNLGAFGKYKWVGMENYINVFSDPKVPQALINTVKFTVISVPISIIISLFIATLLNSKIKGLSLYRTLYFLPAVTMPAAIAMMWKWLYNGQYGLLNQLLAKVGIEGQAWIADPKFAMGALIVVGIWSSLGMKIIYFLAGLQGIPKAYYEAATIDGAGPIRQFFSITLPSLTPTIFFVMITSLIGALQMFDLIFLMISKTSLAVDSTMSIVYLFYKYAFEFQEKGYASAISIVLFMIILVITAIQLKLQKKWVNY</sequence>
<feature type="transmembrane region" description="Helical" evidence="7">
    <location>
        <begin position="93"/>
        <end position="112"/>
    </location>
</feature>